<evidence type="ECO:0000313" key="2">
    <source>
        <dbReference type="EMBL" id="KLE11423.1"/>
    </source>
</evidence>
<reference evidence="2 3" key="1">
    <citation type="submission" date="2014-01" db="EMBL/GenBank/DDBJ databases">
        <title>Development of a Comparative Genomic Fingerprinting Assay for High Resolution Genotyping of Arcobacter butzleri.</title>
        <authorList>
            <person name="Webb A.L."/>
            <person name="Inglis G.D."/>
            <person name="Kruczkiewicz P."/>
            <person name="Selinger L.B."/>
            <person name="Taboada E.N."/>
        </authorList>
    </citation>
    <scope>NUCLEOTIDE SEQUENCE [LARGE SCALE GENOMIC DNA]</scope>
    <source>
        <strain evidence="2 3">L355</strain>
    </source>
</reference>
<organism evidence="2 3">
    <name type="scientific">Aliarcobacter butzleri L355</name>
    <dbReference type="NCBI Taxonomy" id="1447263"/>
    <lineage>
        <taxon>Bacteria</taxon>
        <taxon>Pseudomonadati</taxon>
        <taxon>Campylobacterota</taxon>
        <taxon>Epsilonproteobacteria</taxon>
        <taxon>Campylobacterales</taxon>
        <taxon>Arcobacteraceae</taxon>
        <taxon>Aliarcobacter</taxon>
    </lineage>
</organism>
<evidence type="ECO:0000313" key="3">
    <source>
        <dbReference type="Proteomes" id="UP000035154"/>
    </source>
</evidence>
<gene>
    <name evidence="2" type="ORF">AF80_01605</name>
</gene>
<protein>
    <recommendedName>
        <fullName evidence="1">Protein kinase domain-containing protein</fullName>
    </recommendedName>
</protein>
<feature type="domain" description="Protein kinase" evidence="1">
    <location>
        <begin position="1"/>
        <end position="276"/>
    </location>
</feature>
<dbReference type="EMBL" id="JAIW01000010">
    <property type="protein sequence ID" value="KLE11423.1"/>
    <property type="molecule type" value="Genomic_DNA"/>
</dbReference>
<dbReference type="SUPFAM" id="SSF56112">
    <property type="entry name" value="Protein kinase-like (PK-like)"/>
    <property type="match status" value="1"/>
</dbReference>
<evidence type="ECO:0000259" key="1">
    <source>
        <dbReference type="PROSITE" id="PS50011"/>
    </source>
</evidence>
<name>A0A0G9L4Y5_9BACT</name>
<accession>A0A0G9L4Y5</accession>
<sequence>MIVKNERLSINLQINFDVIEELYYSNITKRGLYKVYNQEIGSYYALKVYDVDMNDIQDIEKEIISYNKNANKINFPKIHYKFQKDNLVCVVMDWIDGKTATNSFKMPPRDSFEIKQRINYCIEICFILQKIHQNRIIHRDLKPDNILITNPKDARGGVSIIDFGLSALKRNLQGEGTPIFQSPEQELGIGTIGTWSDIYALGHVFYYILHSSNLSLIPNDDFNGWFDFQLDELSCQYDTTIYQKIFKGMLEFSSKNRTNNLSAIINDLKTLQRSVR</sequence>
<dbReference type="RefSeq" id="WP_046997773.1">
    <property type="nucleotide sequence ID" value="NZ_JAIW01000010.1"/>
</dbReference>
<dbReference type="InterPro" id="IPR008271">
    <property type="entry name" value="Ser/Thr_kinase_AS"/>
</dbReference>
<dbReference type="InterPro" id="IPR000719">
    <property type="entry name" value="Prot_kinase_dom"/>
</dbReference>
<dbReference type="PROSITE" id="PS50011">
    <property type="entry name" value="PROTEIN_KINASE_DOM"/>
    <property type="match status" value="1"/>
</dbReference>
<dbReference type="InterPro" id="IPR011009">
    <property type="entry name" value="Kinase-like_dom_sf"/>
</dbReference>
<dbReference type="PATRIC" id="fig|1447263.3.peg.305"/>
<dbReference type="AlphaFoldDB" id="A0A0G9L4Y5"/>
<dbReference type="PANTHER" id="PTHR44167:SF24">
    <property type="entry name" value="SERINE_THREONINE-PROTEIN KINASE CHK2"/>
    <property type="match status" value="1"/>
</dbReference>
<proteinExistence type="predicted"/>
<comment type="caution">
    <text evidence="2">The sequence shown here is derived from an EMBL/GenBank/DDBJ whole genome shotgun (WGS) entry which is preliminary data.</text>
</comment>
<dbReference type="PROSITE" id="PS00108">
    <property type="entry name" value="PROTEIN_KINASE_ST"/>
    <property type="match status" value="1"/>
</dbReference>
<dbReference type="Proteomes" id="UP000035154">
    <property type="component" value="Unassembled WGS sequence"/>
</dbReference>
<dbReference type="PANTHER" id="PTHR44167">
    <property type="entry name" value="OVARIAN-SPECIFIC SERINE/THREONINE-PROTEIN KINASE LOK-RELATED"/>
    <property type="match status" value="1"/>
</dbReference>
<dbReference type="Pfam" id="PF00069">
    <property type="entry name" value="Pkinase"/>
    <property type="match status" value="1"/>
</dbReference>
<dbReference type="Gene3D" id="1.10.510.10">
    <property type="entry name" value="Transferase(Phosphotransferase) domain 1"/>
    <property type="match status" value="1"/>
</dbReference>
<dbReference type="SMART" id="SM00220">
    <property type="entry name" value="S_TKc"/>
    <property type="match status" value="1"/>
</dbReference>
<dbReference type="GO" id="GO:0004672">
    <property type="term" value="F:protein kinase activity"/>
    <property type="evidence" value="ECO:0007669"/>
    <property type="project" value="InterPro"/>
</dbReference>
<dbReference type="GO" id="GO:0005524">
    <property type="term" value="F:ATP binding"/>
    <property type="evidence" value="ECO:0007669"/>
    <property type="project" value="InterPro"/>
</dbReference>